<feature type="compositionally biased region" description="Low complexity" evidence="1">
    <location>
        <begin position="166"/>
        <end position="202"/>
    </location>
</feature>
<protein>
    <submittedName>
        <fullName evidence="3">Uncharacterized protein</fullName>
    </submittedName>
</protein>
<evidence type="ECO:0000313" key="4">
    <source>
        <dbReference type="Proteomes" id="UP000319160"/>
    </source>
</evidence>
<dbReference type="Proteomes" id="UP000319160">
    <property type="component" value="Unassembled WGS sequence"/>
</dbReference>
<gene>
    <name evidence="3" type="ORF">FHL15_008135</name>
</gene>
<dbReference type="EMBL" id="VFLP01000050">
    <property type="protein sequence ID" value="TRX90930.1"/>
    <property type="molecule type" value="Genomic_DNA"/>
</dbReference>
<evidence type="ECO:0000256" key="2">
    <source>
        <dbReference type="SAM" id="Phobius"/>
    </source>
</evidence>
<evidence type="ECO:0000256" key="1">
    <source>
        <dbReference type="SAM" id="MobiDB-lite"/>
    </source>
</evidence>
<keyword evidence="2" id="KW-0812">Transmembrane</keyword>
<dbReference type="STRING" id="2512241.A0A553HSJ6"/>
<keyword evidence="2" id="KW-0472">Membrane</keyword>
<feature type="region of interest" description="Disordered" evidence="1">
    <location>
        <begin position="149"/>
        <end position="202"/>
    </location>
</feature>
<proteinExistence type="predicted"/>
<reference evidence="4" key="1">
    <citation type="submission" date="2019-06" db="EMBL/GenBank/DDBJ databases">
        <title>Draft genome sequence of the griseofulvin-producing fungus Xylaria cubensis strain G536.</title>
        <authorList>
            <person name="Mead M.E."/>
            <person name="Raja H.A."/>
            <person name="Steenwyk J.L."/>
            <person name="Knowles S.L."/>
            <person name="Oberlies N.H."/>
            <person name="Rokas A."/>
        </authorList>
    </citation>
    <scope>NUCLEOTIDE SEQUENCE [LARGE SCALE GENOMIC DNA]</scope>
    <source>
        <strain evidence="4">G536</strain>
    </source>
</reference>
<feature type="compositionally biased region" description="Low complexity" evidence="1">
    <location>
        <begin position="397"/>
        <end position="412"/>
    </location>
</feature>
<feature type="region of interest" description="Disordered" evidence="1">
    <location>
        <begin position="360"/>
        <end position="421"/>
    </location>
</feature>
<keyword evidence="4" id="KW-1185">Reference proteome</keyword>
<feature type="compositionally biased region" description="Low complexity" evidence="1">
    <location>
        <begin position="220"/>
        <end position="270"/>
    </location>
</feature>
<accession>A0A553HSJ6</accession>
<sequence length="444" mass="47458">MTAITPPLAALTTVFTPPCPITWLLTTTKVPSQFPPFPTTAPASCDPPSWGEYVSERGFEYYSPAICPSGFFVGPSCIITNPRTAQGFPVIQAGETAAYCIPNGHTCTSDTSDFRGGVWGVSRTASANGAQVTVGPAIQIRWRAEDLDGLETDPLTPGARTTAADLLPTETTESEVTPTITSEPETTSTEEPLISLTSSSTQLTTARVIQPISSGFKTVPLTSTSTSTSLSPPLLPSSPSAPSSSEIPHLPSSSTQESQTSPTPSPSATQLGGQAASAQESQDKNNNKSPSSNFTVAAIILTAILISLLAGYGAYSIIRQYRRYKAGETKEFVGFRIEAWIWRFFDNRRRKKNMAAAAAAAAMRDEKPKRRKLPDAELGTEGPLTELGDTKPFGTMENPAELPTPTTPTKTTTTERTERWSWRSRVSRMLTVRSTKDGPVTSAA</sequence>
<feature type="transmembrane region" description="Helical" evidence="2">
    <location>
        <begin position="294"/>
        <end position="315"/>
    </location>
</feature>
<evidence type="ECO:0000313" key="3">
    <source>
        <dbReference type="EMBL" id="TRX90930.1"/>
    </source>
</evidence>
<comment type="caution">
    <text evidence="3">The sequence shown here is derived from an EMBL/GenBank/DDBJ whole genome shotgun (WGS) entry which is preliminary data.</text>
</comment>
<feature type="region of interest" description="Disordered" evidence="1">
    <location>
        <begin position="217"/>
        <end position="290"/>
    </location>
</feature>
<dbReference type="AlphaFoldDB" id="A0A553HSJ6"/>
<dbReference type="OrthoDB" id="4770059at2759"/>
<organism evidence="3 4">
    <name type="scientific">Xylaria flabelliformis</name>
    <dbReference type="NCBI Taxonomy" id="2512241"/>
    <lineage>
        <taxon>Eukaryota</taxon>
        <taxon>Fungi</taxon>
        <taxon>Dikarya</taxon>
        <taxon>Ascomycota</taxon>
        <taxon>Pezizomycotina</taxon>
        <taxon>Sordariomycetes</taxon>
        <taxon>Xylariomycetidae</taxon>
        <taxon>Xylariales</taxon>
        <taxon>Xylariaceae</taxon>
        <taxon>Xylaria</taxon>
    </lineage>
</organism>
<keyword evidence="2" id="KW-1133">Transmembrane helix</keyword>
<name>A0A553HSJ6_9PEZI</name>